<dbReference type="Proteomes" id="UP000184275">
    <property type="component" value="Unassembled WGS sequence"/>
</dbReference>
<reference evidence="2" key="1">
    <citation type="submission" date="2016-11" db="EMBL/GenBank/DDBJ databases">
        <authorList>
            <person name="Varghese N."/>
            <person name="Submissions S."/>
        </authorList>
    </citation>
    <scope>NUCLEOTIDE SEQUENCE [LARGE SCALE GENOMIC DNA]</scope>
    <source>
        <strain evidence="2">UWOS</strain>
    </source>
</reference>
<sequence>MKHAFFKFIPAIFALSLIGCGSDSGSSASEESSSSESSSSVSSSSYSNRLDVLYADTLTADTLRITPRDSLFSSCKLFLGELPQGSRIRIIAKKTGGDADSLFVREEAGEILYPEYFWTDANGDTTYNTQNLYAKLDTADYSSVIFVTTANSGFYYVDIPRISTDRDSSFSIRIAAEIQSGYYRYVGDTARLELSPGDTIRGVFLLGNSSDSALAGFSASTGKSINIKAFGKSLDEIVLRSKSSTLASGLSVNEQILPEKDEEYSVAIRPQKFPNYQTGYYGYFTIETTSRDLEKGEYFALPDSIQKVGDTLTIVRPKNDAAKYYLRQEQYVWLAKLSKGDTLQIYHSIEGYFSDASYPATYTILDSEGDSISTITETRPQFIAPKDGDYYLHYIRLNSPPQTSSQILTLHTMIQRLNYVTKFYFYDEELDKVITEYSRSLGDTLHFASLSLRTEPSDVSNLARWYMPCEDLAYIQSAYSMESCKSKGSDQLLSANNVVITENDEAIGETFHLIAESKADPRARDTITVYINE</sequence>
<organism evidence="1 2">
    <name type="scientific">Fibrobacter intestinalis</name>
    <dbReference type="NCBI Taxonomy" id="28122"/>
    <lineage>
        <taxon>Bacteria</taxon>
        <taxon>Pseudomonadati</taxon>
        <taxon>Fibrobacterota</taxon>
        <taxon>Fibrobacteria</taxon>
        <taxon>Fibrobacterales</taxon>
        <taxon>Fibrobacteraceae</taxon>
        <taxon>Fibrobacter</taxon>
    </lineage>
</organism>
<protein>
    <submittedName>
        <fullName evidence="1">Uncharacterized protein</fullName>
    </submittedName>
</protein>
<proteinExistence type="predicted"/>
<evidence type="ECO:0000313" key="1">
    <source>
        <dbReference type="EMBL" id="SHL03247.1"/>
    </source>
</evidence>
<gene>
    <name evidence="1" type="ORF">SAMN05720469_1308</name>
</gene>
<evidence type="ECO:0000313" key="2">
    <source>
        <dbReference type="Proteomes" id="UP000184275"/>
    </source>
</evidence>
<accession>A0A1M6XBA5</accession>
<dbReference type="RefSeq" id="WP_073305626.1">
    <property type="nucleotide sequence ID" value="NZ_FRAW01000030.1"/>
</dbReference>
<dbReference type="PROSITE" id="PS51257">
    <property type="entry name" value="PROKAR_LIPOPROTEIN"/>
    <property type="match status" value="1"/>
</dbReference>
<name>A0A1M6XBA5_9BACT</name>
<keyword evidence="2" id="KW-1185">Reference proteome</keyword>
<dbReference type="AlphaFoldDB" id="A0A1M6XBA5"/>
<dbReference type="EMBL" id="FRAW01000030">
    <property type="protein sequence ID" value="SHL03247.1"/>
    <property type="molecule type" value="Genomic_DNA"/>
</dbReference>